<protein>
    <recommendedName>
        <fullName evidence="8">Major facilitator superfamily (MFS) profile domain-containing protein</fullName>
    </recommendedName>
</protein>
<feature type="transmembrane region" description="Helical" evidence="7">
    <location>
        <begin position="202"/>
        <end position="222"/>
    </location>
</feature>
<keyword evidence="3" id="KW-0813">Transport</keyword>
<feature type="transmembrane region" description="Helical" evidence="7">
    <location>
        <begin position="51"/>
        <end position="75"/>
    </location>
</feature>
<dbReference type="InterPro" id="IPR020846">
    <property type="entry name" value="MFS_dom"/>
</dbReference>
<dbReference type="PROSITE" id="PS50850">
    <property type="entry name" value="MFS"/>
    <property type="match status" value="1"/>
</dbReference>
<comment type="similarity">
    <text evidence="2">Belongs to the major facilitator superfamily.</text>
</comment>
<dbReference type="AlphaFoldDB" id="A0A0D2D5C2"/>
<evidence type="ECO:0000259" key="8">
    <source>
        <dbReference type="PROSITE" id="PS50850"/>
    </source>
</evidence>
<dbReference type="GO" id="GO:0016020">
    <property type="term" value="C:membrane"/>
    <property type="evidence" value="ECO:0007669"/>
    <property type="project" value="TreeGrafter"/>
</dbReference>
<dbReference type="EMBL" id="KN847343">
    <property type="protein sequence ID" value="KIW37530.1"/>
    <property type="molecule type" value="Genomic_DNA"/>
</dbReference>
<organism evidence="9 10">
    <name type="scientific">Exophiala oligosperma</name>
    <dbReference type="NCBI Taxonomy" id="215243"/>
    <lineage>
        <taxon>Eukaryota</taxon>
        <taxon>Fungi</taxon>
        <taxon>Dikarya</taxon>
        <taxon>Ascomycota</taxon>
        <taxon>Pezizomycotina</taxon>
        <taxon>Eurotiomycetes</taxon>
        <taxon>Chaetothyriomycetidae</taxon>
        <taxon>Chaetothyriales</taxon>
        <taxon>Herpotrichiellaceae</taxon>
        <taxon>Exophiala</taxon>
    </lineage>
</organism>
<dbReference type="GO" id="GO:0012505">
    <property type="term" value="C:endomembrane system"/>
    <property type="evidence" value="ECO:0007669"/>
    <property type="project" value="UniProtKB-SubCell"/>
</dbReference>
<feature type="transmembrane region" description="Helical" evidence="7">
    <location>
        <begin position="289"/>
        <end position="311"/>
    </location>
</feature>
<feature type="transmembrane region" description="Helical" evidence="7">
    <location>
        <begin position="342"/>
        <end position="360"/>
    </location>
</feature>
<dbReference type="SUPFAM" id="SSF103473">
    <property type="entry name" value="MFS general substrate transporter"/>
    <property type="match status" value="1"/>
</dbReference>
<feature type="domain" description="Major facilitator superfamily (MFS) profile" evidence="8">
    <location>
        <begin position="50"/>
        <end position="431"/>
    </location>
</feature>
<dbReference type="InterPro" id="IPR011701">
    <property type="entry name" value="MFS"/>
</dbReference>
<feature type="transmembrane region" description="Helical" evidence="7">
    <location>
        <begin position="139"/>
        <end position="164"/>
    </location>
</feature>
<evidence type="ECO:0000256" key="1">
    <source>
        <dbReference type="ARBA" id="ARBA00004127"/>
    </source>
</evidence>
<evidence type="ECO:0000256" key="6">
    <source>
        <dbReference type="ARBA" id="ARBA00023136"/>
    </source>
</evidence>
<dbReference type="VEuPathDB" id="FungiDB:PV06_10180"/>
<feature type="transmembrane region" description="Helical" evidence="7">
    <location>
        <begin position="176"/>
        <end position="193"/>
    </location>
</feature>
<feature type="transmembrane region" description="Helical" evidence="7">
    <location>
        <begin position="317"/>
        <end position="335"/>
    </location>
</feature>
<dbReference type="Proteomes" id="UP000053342">
    <property type="component" value="Unassembled WGS sequence"/>
</dbReference>
<keyword evidence="4 7" id="KW-0812">Transmembrane</keyword>
<evidence type="ECO:0000256" key="3">
    <source>
        <dbReference type="ARBA" id="ARBA00022448"/>
    </source>
</evidence>
<keyword evidence="10" id="KW-1185">Reference proteome</keyword>
<keyword evidence="6 7" id="KW-0472">Membrane</keyword>
<gene>
    <name evidence="9" type="ORF">PV06_10180</name>
</gene>
<dbReference type="OrthoDB" id="413079at2759"/>
<keyword evidence="5 7" id="KW-1133">Transmembrane helix</keyword>
<evidence type="ECO:0000256" key="5">
    <source>
        <dbReference type="ARBA" id="ARBA00022989"/>
    </source>
</evidence>
<evidence type="ECO:0000256" key="2">
    <source>
        <dbReference type="ARBA" id="ARBA00008335"/>
    </source>
</evidence>
<name>A0A0D2D5C2_9EURO</name>
<dbReference type="PANTHER" id="PTHR23514:SF3">
    <property type="entry name" value="BYPASS OF STOP CODON PROTEIN 6"/>
    <property type="match status" value="1"/>
</dbReference>
<feature type="transmembrane region" description="Helical" evidence="7">
    <location>
        <begin position="253"/>
        <end position="277"/>
    </location>
</feature>
<proteinExistence type="inferred from homology"/>
<dbReference type="Pfam" id="PF07690">
    <property type="entry name" value="MFS_1"/>
    <property type="match status" value="1"/>
</dbReference>
<evidence type="ECO:0000256" key="4">
    <source>
        <dbReference type="ARBA" id="ARBA00022692"/>
    </source>
</evidence>
<reference evidence="9 10" key="1">
    <citation type="submission" date="2015-01" db="EMBL/GenBank/DDBJ databases">
        <title>The Genome Sequence of Exophiala oligosperma CBS72588.</title>
        <authorList>
            <consortium name="The Broad Institute Genomics Platform"/>
            <person name="Cuomo C."/>
            <person name="de Hoog S."/>
            <person name="Gorbushina A."/>
            <person name="Stielow B."/>
            <person name="Teixiera M."/>
            <person name="Abouelleil A."/>
            <person name="Chapman S.B."/>
            <person name="Priest M."/>
            <person name="Young S.K."/>
            <person name="Wortman J."/>
            <person name="Nusbaum C."/>
            <person name="Birren B."/>
        </authorList>
    </citation>
    <scope>NUCLEOTIDE SEQUENCE [LARGE SCALE GENOMIC DNA]</scope>
    <source>
        <strain evidence="9 10">CBS 72588</strain>
    </source>
</reference>
<evidence type="ECO:0000256" key="7">
    <source>
        <dbReference type="SAM" id="Phobius"/>
    </source>
</evidence>
<dbReference type="PANTHER" id="PTHR23514">
    <property type="entry name" value="BYPASS OF STOP CODON PROTEIN 6"/>
    <property type="match status" value="1"/>
</dbReference>
<feature type="transmembrane region" description="Helical" evidence="7">
    <location>
        <begin position="115"/>
        <end position="132"/>
    </location>
</feature>
<sequence length="431" mass="46152">MTMISDPTDLTGTEAEQQPLLQDVRNVYQAEGEHDDSELASPPDEPLAFKIAAVMYCWFVTGMHVASIGALLPLIESYYNIKDATAALIFPVGVSGYLIANSLVHLVHIKLGRRGIVILATLPHVLGGLLLSTKPTYPFLLTAYFVVGLGTGFSDSTFCTWAAIVRGPNKVSGLIHGSYAFGCVMGPIVVAALERVGLGWQYFYLVMLVVFSLEACALVLAFRHDDAATYHSKITQKQDLVDGGGGFAGCKKVIFVCGLFFFVNVGIETSLSGWLTSYMTRSRRTTPSVAALATSLFWAGMVLGRFCLGPLTRIARLRVVVVLLICALITLQLLFRLEAAPLALSLCLATGIGFSSGPLFPSAVLTMTAKLPDDVHVRAVALTCAIGQLGGAGAPFIIGVIAQRSGIERLFDVVLGLSIALLLIWLFFSRA</sequence>
<feature type="transmembrane region" description="Helical" evidence="7">
    <location>
        <begin position="87"/>
        <end position="109"/>
    </location>
</feature>
<dbReference type="HOGENOM" id="CLU_021993_0_0_1"/>
<dbReference type="GeneID" id="27362254"/>
<evidence type="ECO:0000313" key="10">
    <source>
        <dbReference type="Proteomes" id="UP000053342"/>
    </source>
</evidence>
<dbReference type="RefSeq" id="XP_016257746.1">
    <property type="nucleotide sequence ID" value="XM_016411705.1"/>
</dbReference>
<dbReference type="InterPro" id="IPR051788">
    <property type="entry name" value="MFS_Transporter"/>
</dbReference>
<comment type="subcellular location">
    <subcellularLocation>
        <location evidence="1">Endomembrane system</location>
        <topology evidence="1">Multi-pass membrane protein</topology>
    </subcellularLocation>
</comment>
<accession>A0A0D2D5C2</accession>
<dbReference type="Gene3D" id="1.20.1250.20">
    <property type="entry name" value="MFS general substrate transporter like domains"/>
    <property type="match status" value="2"/>
</dbReference>
<evidence type="ECO:0000313" key="9">
    <source>
        <dbReference type="EMBL" id="KIW37530.1"/>
    </source>
</evidence>
<dbReference type="InterPro" id="IPR036259">
    <property type="entry name" value="MFS_trans_sf"/>
</dbReference>
<dbReference type="GO" id="GO:0022857">
    <property type="term" value="F:transmembrane transporter activity"/>
    <property type="evidence" value="ECO:0007669"/>
    <property type="project" value="InterPro"/>
</dbReference>
<feature type="transmembrane region" description="Helical" evidence="7">
    <location>
        <begin position="380"/>
        <end position="402"/>
    </location>
</feature>
<feature type="transmembrane region" description="Helical" evidence="7">
    <location>
        <begin position="409"/>
        <end position="428"/>
    </location>
</feature>
<dbReference type="FunFam" id="1.20.1250.20:FF:000286">
    <property type="entry name" value="MFS efflux transporter"/>
    <property type="match status" value="1"/>
</dbReference>